<dbReference type="PANTHER" id="PTHR24247:SF241">
    <property type="entry name" value="5-HYDROXYTRYPTAMINE RECEPTOR 2A-RELATED"/>
    <property type="match status" value="1"/>
</dbReference>
<dbReference type="InterPro" id="IPR017452">
    <property type="entry name" value="GPCR_Rhodpsn_7TM"/>
</dbReference>
<dbReference type="PANTHER" id="PTHR24247">
    <property type="entry name" value="5-HYDROXYTRYPTAMINE RECEPTOR"/>
    <property type="match status" value="1"/>
</dbReference>
<evidence type="ECO:0000256" key="1">
    <source>
        <dbReference type="ARBA" id="ARBA00004651"/>
    </source>
</evidence>
<keyword evidence="13" id="KW-1185">Reference proteome</keyword>
<evidence type="ECO:0000259" key="11">
    <source>
        <dbReference type="PROSITE" id="PS50262"/>
    </source>
</evidence>
<evidence type="ECO:0000313" key="12">
    <source>
        <dbReference type="EMBL" id="KAK0175496.1"/>
    </source>
</evidence>
<reference evidence="12" key="2">
    <citation type="submission" date="2023-03" db="EMBL/GenBank/DDBJ databases">
        <authorList>
            <person name="Inwood S.N."/>
            <person name="Skelly J.G."/>
            <person name="Guhlin J."/>
            <person name="Harrop T.W.R."/>
            <person name="Goldson S.G."/>
            <person name="Dearden P.K."/>
        </authorList>
    </citation>
    <scope>NUCLEOTIDE SEQUENCE</scope>
    <source>
        <strain evidence="12">Lincoln</strain>
        <tissue evidence="12">Whole body</tissue>
    </source>
</reference>
<proteinExistence type="inferred from homology"/>
<dbReference type="GO" id="GO:0030594">
    <property type="term" value="F:neurotransmitter receptor activity"/>
    <property type="evidence" value="ECO:0007669"/>
    <property type="project" value="TreeGrafter"/>
</dbReference>
<feature type="domain" description="G-protein coupled receptors family 1 profile" evidence="11">
    <location>
        <begin position="49"/>
        <end position="102"/>
    </location>
</feature>
<comment type="caution">
    <text evidence="12">The sequence shown here is derived from an EMBL/GenBank/DDBJ whole genome shotgun (WGS) entry which is preliminary data.</text>
</comment>
<name>A0AA39KVV2_MICHY</name>
<dbReference type="PROSITE" id="PS50262">
    <property type="entry name" value="G_PROTEIN_RECEP_F1_2"/>
    <property type="match status" value="1"/>
</dbReference>
<evidence type="ECO:0000256" key="2">
    <source>
        <dbReference type="ARBA" id="ARBA00010663"/>
    </source>
</evidence>
<keyword evidence="4 10" id="KW-0812">Transmembrane</keyword>
<evidence type="ECO:0000256" key="10">
    <source>
        <dbReference type="SAM" id="Phobius"/>
    </source>
</evidence>
<dbReference type="GO" id="GO:0004993">
    <property type="term" value="F:G protein-coupled serotonin receptor activity"/>
    <property type="evidence" value="ECO:0007669"/>
    <property type="project" value="TreeGrafter"/>
</dbReference>
<protein>
    <recommendedName>
        <fullName evidence="11">G-protein coupled receptors family 1 profile domain-containing protein</fullName>
    </recommendedName>
</protein>
<dbReference type="EMBL" id="JAQQBR010000005">
    <property type="protein sequence ID" value="KAK0175496.1"/>
    <property type="molecule type" value="Genomic_DNA"/>
</dbReference>
<keyword evidence="3" id="KW-1003">Cell membrane</keyword>
<sequence>MAKAKTHQMPTVLKCFFLRAKARLVSFPLNTFSASSEGLEEGSKVYPHGNVLVIAAIVLEKNLQSVANYLIISLAVADLMVACLVMPLGAFYENFTLNTHAK</sequence>
<dbReference type="Proteomes" id="UP001168972">
    <property type="component" value="Unassembled WGS sequence"/>
</dbReference>
<evidence type="ECO:0000256" key="5">
    <source>
        <dbReference type="ARBA" id="ARBA00022989"/>
    </source>
</evidence>
<feature type="transmembrane region" description="Helical" evidence="10">
    <location>
        <begin position="69"/>
        <end position="92"/>
    </location>
</feature>
<evidence type="ECO:0000313" key="13">
    <source>
        <dbReference type="Proteomes" id="UP001168972"/>
    </source>
</evidence>
<dbReference type="AlphaFoldDB" id="A0AA39KVV2"/>
<evidence type="ECO:0000256" key="8">
    <source>
        <dbReference type="ARBA" id="ARBA00023170"/>
    </source>
</evidence>
<dbReference type="GO" id="GO:0005886">
    <property type="term" value="C:plasma membrane"/>
    <property type="evidence" value="ECO:0007669"/>
    <property type="project" value="UniProtKB-SubCell"/>
</dbReference>
<dbReference type="Gene3D" id="1.20.1070.10">
    <property type="entry name" value="Rhodopsin 7-helix transmembrane proteins"/>
    <property type="match status" value="1"/>
</dbReference>
<keyword evidence="7 10" id="KW-0472">Membrane</keyword>
<evidence type="ECO:0000256" key="6">
    <source>
        <dbReference type="ARBA" id="ARBA00023040"/>
    </source>
</evidence>
<evidence type="ECO:0000256" key="9">
    <source>
        <dbReference type="ARBA" id="ARBA00023224"/>
    </source>
</evidence>
<organism evidence="12 13">
    <name type="scientific">Microctonus hyperodae</name>
    <name type="common">Parasitoid wasp</name>
    <dbReference type="NCBI Taxonomy" id="165561"/>
    <lineage>
        <taxon>Eukaryota</taxon>
        <taxon>Metazoa</taxon>
        <taxon>Ecdysozoa</taxon>
        <taxon>Arthropoda</taxon>
        <taxon>Hexapoda</taxon>
        <taxon>Insecta</taxon>
        <taxon>Pterygota</taxon>
        <taxon>Neoptera</taxon>
        <taxon>Endopterygota</taxon>
        <taxon>Hymenoptera</taxon>
        <taxon>Apocrita</taxon>
        <taxon>Ichneumonoidea</taxon>
        <taxon>Braconidae</taxon>
        <taxon>Euphorinae</taxon>
        <taxon>Microctonus</taxon>
    </lineage>
</organism>
<evidence type="ECO:0000256" key="7">
    <source>
        <dbReference type="ARBA" id="ARBA00023136"/>
    </source>
</evidence>
<keyword evidence="9" id="KW-0807">Transducer</keyword>
<comment type="similarity">
    <text evidence="2">Belongs to the G-protein coupled receptor 1 family.</text>
</comment>
<dbReference type="Pfam" id="PF00001">
    <property type="entry name" value="7tm_1"/>
    <property type="match status" value="1"/>
</dbReference>
<dbReference type="GO" id="GO:0045202">
    <property type="term" value="C:synapse"/>
    <property type="evidence" value="ECO:0007669"/>
    <property type="project" value="GOC"/>
</dbReference>
<gene>
    <name evidence="12" type="ORF">PV327_009243</name>
</gene>
<evidence type="ECO:0000256" key="4">
    <source>
        <dbReference type="ARBA" id="ARBA00022692"/>
    </source>
</evidence>
<dbReference type="GO" id="GO:0030425">
    <property type="term" value="C:dendrite"/>
    <property type="evidence" value="ECO:0007669"/>
    <property type="project" value="TreeGrafter"/>
</dbReference>
<reference evidence="12" key="1">
    <citation type="journal article" date="2023" name="bioRxiv">
        <title>Scaffold-level genome assemblies of two parasitoid biocontrol wasps reveal the parthenogenesis mechanism and an associated novel virus.</title>
        <authorList>
            <person name="Inwood S."/>
            <person name="Skelly J."/>
            <person name="Guhlin J."/>
            <person name="Harrop T."/>
            <person name="Goldson S."/>
            <person name="Dearden P."/>
        </authorList>
    </citation>
    <scope>NUCLEOTIDE SEQUENCE</scope>
    <source>
        <strain evidence="12">Lincoln</strain>
        <tissue evidence="12">Whole body</tissue>
    </source>
</reference>
<accession>A0AA39KVV2</accession>
<evidence type="ECO:0000256" key="3">
    <source>
        <dbReference type="ARBA" id="ARBA00022475"/>
    </source>
</evidence>
<dbReference type="GO" id="GO:0007268">
    <property type="term" value="P:chemical synaptic transmission"/>
    <property type="evidence" value="ECO:0007669"/>
    <property type="project" value="TreeGrafter"/>
</dbReference>
<dbReference type="GO" id="GO:0007187">
    <property type="term" value="P:G protein-coupled receptor signaling pathway, coupled to cyclic nucleotide second messenger"/>
    <property type="evidence" value="ECO:0007669"/>
    <property type="project" value="TreeGrafter"/>
</dbReference>
<keyword evidence="8" id="KW-0675">Receptor</keyword>
<dbReference type="InterPro" id="IPR000276">
    <property type="entry name" value="GPCR_Rhodpsn"/>
</dbReference>
<dbReference type="SUPFAM" id="SSF81321">
    <property type="entry name" value="Family A G protein-coupled receptor-like"/>
    <property type="match status" value="1"/>
</dbReference>
<dbReference type="GO" id="GO:0007198">
    <property type="term" value="P:adenylate cyclase-inhibiting serotonin receptor signaling pathway"/>
    <property type="evidence" value="ECO:0007669"/>
    <property type="project" value="TreeGrafter"/>
</dbReference>
<keyword evidence="6" id="KW-0297">G-protein coupled receptor</keyword>
<keyword evidence="5 10" id="KW-1133">Transmembrane helix</keyword>
<comment type="subcellular location">
    <subcellularLocation>
        <location evidence="1">Cell membrane</location>
        <topology evidence="1">Multi-pass membrane protein</topology>
    </subcellularLocation>
</comment>